<dbReference type="EMBL" id="GBXM01106532">
    <property type="protein sequence ID" value="JAH02045.1"/>
    <property type="molecule type" value="Transcribed_RNA"/>
</dbReference>
<proteinExistence type="predicted"/>
<dbReference type="AlphaFoldDB" id="A0A0E9PDA6"/>
<protein>
    <submittedName>
        <fullName evidence="1">Uncharacterized protein</fullName>
    </submittedName>
</protein>
<reference evidence="1" key="2">
    <citation type="journal article" date="2015" name="Fish Shellfish Immunol.">
        <title>Early steps in the European eel (Anguilla anguilla)-Vibrio vulnificus interaction in the gills: Role of the RtxA13 toxin.</title>
        <authorList>
            <person name="Callol A."/>
            <person name="Pajuelo D."/>
            <person name="Ebbesson L."/>
            <person name="Teles M."/>
            <person name="MacKenzie S."/>
            <person name="Amaro C."/>
        </authorList>
    </citation>
    <scope>NUCLEOTIDE SEQUENCE</scope>
</reference>
<organism evidence="1">
    <name type="scientific">Anguilla anguilla</name>
    <name type="common">European freshwater eel</name>
    <name type="synonym">Muraena anguilla</name>
    <dbReference type="NCBI Taxonomy" id="7936"/>
    <lineage>
        <taxon>Eukaryota</taxon>
        <taxon>Metazoa</taxon>
        <taxon>Chordata</taxon>
        <taxon>Craniata</taxon>
        <taxon>Vertebrata</taxon>
        <taxon>Euteleostomi</taxon>
        <taxon>Actinopterygii</taxon>
        <taxon>Neopterygii</taxon>
        <taxon>Teleostei</taxon>
        <taxon>Anguilliformes</taxon>
        <taxon>Anguillidae</taxon>
        <taxon>Anguilla</taxon>
    </lineage>
</organism>
<evidence type="ECO:0000313" key="1">
    <source>
        <dbReference type="EMBL" id="JAH02045.1"/>
    </source>
</evidence>
<reference evidence="1" key="1">
    <citation type="submission" date="2014-11" db="EMBL/GenBank/DDBJ databases">
        <authorList>
            <person name="Amaro Gonzalez C."/>
        </authorList>
    </citation>
    <scope>NUCLEOTIDE SEQUENCE</scope>
</reference>
<sequence length="18" mass="2234">MDSTRVLEIFFMNFDHQC</sequence>
<accession>A0A0E9PDA6</accession>
<name>A0A0E9PDA6_ANGAN</name>